<gene>
    <name evidence="3" type="ORF">DM01DRAFT_1383751</name>
</gene>
<keyword evidence="1" id="KW-0472">Membrane</keyword>
<evidence type="ECO:0000313" key="3">
    <source>
        <dbReference type="EMBL" id="ORX53132.1"/>
    </source>
</evidence>
<dbReference type="AlphaFoldDB" id="A0A1X2GGH0"/>
<keyword evidence="1" id="KW-1133">Transmembrane helix</keyword>
<comment type="caution">
    <text evidence="3">The sequence shown here is derived from an EMBL/GenBank/DDBJ whole genome shotgun (WGS) entry which is preliminary data.</text>
</comment>
<organism evidence="3 4">
    <name type="scientific">Hesseltinella vesiculosa</name>
    <dbReference type="NCBI Taxonomy" id="101127"/>
    <lineage>
        <taxon>Eukaryota</taxon>
        <taxon>Fungi</taxon>
        <taxon>Fungi incertae sedis</taxon>
        <taxon>Mucoromycota</taxon>
        <taxon>Mucoromycotina</taxon>
        <taxon>Mucoromycetes</taxon>
        <taxon>Mucorales</taxon>
        <taxon>Cunninghamellaceae</taxon>
        <taxon>Hesseltinella</taxon>
    </lineage>
</organism>
<keyword evidence="1" id="KW-0812">Transmembrane</keyword>
<dbReference type="PANTHER" id="PTHR28008:SF1">
    <property type="entry name" value="DOMAIN PROTEIN, PUTATIVE (AFU_ORTHOLOGUE AFUA_3G10980)-RELATED"/>
    <property type="match status" value="1"/>
</dbReference>
<dbReference type="OrthoDB" id="63581at2759"/>
<dbReference type="InterPro" id="IPR006976">
    <property type="entry name" value="VanZ-like"/>
</dbReference>
<accession>A0A1X2GGH0</accession>
<name>A0A1X2GGH0_9FUNG</name>
<feature type="transmembrane region" description="Helical" evidence="1">
    <location>
        <begin position="34"/>
        <end position="51"/>
    </location>
</feature>
<evidence type="ECO:0000259" key="2">
    <source>
        <dbReference type="Pfam" id="PF04892"/>
    </source>
</evidence>
<dbReference type="EMBL" id="MCGT01000016">
    <property type="protein sequence ID" value="ORX53132.1"/>
    <property type="molecule type" value="Genomic_DNA"/>
</dbReference>
<keyword evidence="4" id="KW-1185">Reference proteome</keyword>
<sequence>MRLQVLVVIFFLLILMGILGFAPIHVHEHVNDKVLHFMTFCILSVCLYYVWNLSFQRNLLLATSIMLVMSIGSEFIQDLLPYRTFDVWDIVANLLGSGLGLILAFGLDYGWHARKEHQRRWGGTRVAMDQQALMDDLDLEQGSDDDLDHFSLPAYGK</sequence>
<dbReference type="NCBIfam" id="NF037970">
    <property type="entry name" value="vanZ_1"/>
    <property type="match status" value="1"/>
</dbReference>
<feature type="domain" description="VanZ-like" evidence="2">
    <location>
        <begin position="32"/>
        <end position="105"/>
    </location>
</feature>
<protein>
    <recommendedName>
        <fullName evidence="2">VanZ-like domain-containing protein</fullName>
    </recommendedName>
</protein>
<reference evidence="3 4" key="1">
    <citation type="submission" date="2016-07" db="EMBL/GenBank/DDBJ databases">
        <title>Pervasive Adenine N6-methylation of Active Genes in Fungi.</title>
        <authorList>
            <consortium name="DOE Joint Genome Institute"/>
            <person name="Mondo S.J."/>
            <person name="Dannebaum R.O."/>
            <person name="Kuo R.C."/>
            <person name="Labutti K."/>
            <person name="Haridas S."/>
            <person name="Kuo A."/>
            <person name="Salamov A."/>
            <person name="Ahrendt S.R."/>
            <person name="Lipzen A."/>
            <person name="Sullivan W."/>
            <person name="Andreopoulos W.B."/>
            <person name="Clum A."/>
            <person name="Lindquist E."/>
            <person name="Daum C."/>
            <person name="Ramamoorthy G.K."/>
            <person name="Gryganskyi A."/>
            <person name="Culley D."/>
            <person name="Magnuson J.K."/>
            <person name="James T.Y."/>
            <person name="O'Malley M.A."/>
            <person name="Stajich J.E."/>
            <person name="Spatafora J.W."/>
            <person name="Visel A."/>
            <person name="Grigoriev I.V."/>
        </authorList>
    </citation>
    <scope>NUCLEOTIDE SEQUENCE [LARGE SCALE GENOMIC DNA]</scope>
    <source>
        <strain evidence="3 4">NRRL 3301</strain>
    </source>
</reference>
<feature type="transmembrane region" description="Helical" evidence="1">
    <location>
        <begin position="5"/>
        <end position="22"/>
    </location>
</feature>
<dbReference type="Proteomes" id="UP000242146">
    <property type="component" value="Unassembled WGS sequence"/>
</dbReference>
<feature type="transmembrane region" description="Helical" evidence="1">
    <location>
        <begin position="88"/>
        <end position="111"/>
    </location>
</feature>
<evidence type="ECO:0000313" key="4">
    <source>
        <dbReference type="Proteomes" id="UP000242146"/>
    </source>
</evidence>
<dbReference type="PANTHER" id="PTHR28008">
    <property type="entry name" value="DOMAIN PROTEIN, PUTATIVE (AFU_ORTHOLOGUE AFUA_3G10980)-RELATED"/>
    <property type="match status" value="1"/>
</dbReference>
<dbReference type="Pfam" id="PF04892">
    <property type="entry name" value="VanZ"/>
    <property type="match status" value="1"/>
</dbReference>
<evidence type="ECO:0000256" key="1">
    <source>
        <dbReference type="SAM" id="Phobius"/>
    </source>
</evidence>
<proteinExistence type="predicted"/>
<feature type="transmembrane region" description="Helical" evidence="1">
    <location>
        <begin position="58"/>
        <end position="76"/>
    </location>
</feature>